<accession>X1QT41</accession>
<dbReference type="EMBL" id="BARV01043127">
    <property type="protein sequence ID" value="GAI54065.1"/>
    <property type="molecule type" value="Genomic_DNA"/>
</dbReference>
<gene>
    <name evidence="1" type="ORF">S06H3_64526</name>
</gene>
<dbReference type="AlphaFoldDB" id="X1QT41"/>
<protein>
    <recommendedName>
        <fullName evidence="2">Amidohydrolase-related domain-containing protein</fullName>
    </recommendedName>
</protein>
<dbReference type="Gene3D" id="3.20.20.140">
    <property type="entry name" value="Metal-dependent hydrolases"/>
    <property type="match status" value="1"/>
</dbReference>
<dbReference type="SUPFAM" id="SSF51556">
    <property type="entry name" value="Metallo-dependent hydrolases"/>
    <property type="match status" value="1"/>
</dbReference>
<name>X1QT41_9ZZZZ</name>
<sequence length="42" mass="4729">MGSDFPWYDIDHSVERVMELPLLSTEQKEALLGANAIRILGL</sequence>
<dbReference type="InterPro" id="IPR032466">
    <property type="entry name" value="Metal_Hydrolase"/>
</dbReference>
<evidence type="ECO:0000313" key="1">
    <source>
        <dbReference type="EMBL" id="GAI54065.1"/>
    </source>
</evidence>
<evidence type="ECO:0008006" key="2">
    <source>
        <dbReference type="Google" id="ProtNLM"/>
    </source>
</evidence>
<proteinExistence type="predicted"/>
<reference evidence="1" key="1">
    <citation type="journal article" date="2014" name="Front. Microbiol.">
        <title>High frequency of phylogenetically diverse reductive dehalogenase-homologous genes in deep subseafloor sedimentary metagenomes.</title>
        <authorList>
            <person name="Kawai M."/>
            <person name="Futagami T."/>
            <person name="Toyoda A."/>
            <person name="Takaki Y."/>
            <person name="Nishi S."/>
            <person name="Hori S."/>
            <person name="Arai W."/>
            <person name="Tsubouchi T."/>
            <person name="Morono Y."/>
            <person name="Uchiyama I."/>
            <person name="Ito T."/>
            <person name="Fujiyama A."/>
            <person name="Inagaki F."/>
            <person name="Takami H."/>
        </authorList>
    </citation>
    <scope>NUCLEOTIDE SEQUENCE</scope>
    <source>
        <strain evidence="1">Expedition CK06-06</strain>
    </source>
</reference>
<comment type="caution">
    <text evidence="1">The sequence shown here is derived from an EMBL/GenBank/DDBJ whole genome shotgun (WGS) entry which is preliminary data.</text>
</comment>
<organism evidence="1">
    <name type="scientific">marine sediment metagenome</name>
    <dbReference type="NCBI Taxonomy" id="412755"/>
    <lineage>
        <taxon>unclassified sequences</taxon>
        <taxon>metagenomes</taxon>
        <taxon>ecological metagenomes</taxon>
    </lineage>
</organism>